<keyword evidence="2" id="KW-1185">Reference proteome</keyword>
<sequence>MASAAIIIHHYILPFITIRSTHHTNINEPQNMNTLGDPFPTERWTNLVRLIHSARNSGNAFMAYTRAISTPARPAELLRALPTTRPGVPHQQDEPGAGWLRRLLRHVGTTAGQALDAAGATIEVWAALVA</sequence>
<dbReference type="EMBL" id="JASNQZ010000015">
    <property type="protein sequence ID" value="KAL0947729.1"/>
    <property type="molecule type" value="Genomic_DNA"/>
</dbReference>
<gene>
    <name evidence="1" type="ORF">HGRIS_013813</name>
</gene>
<name>A0ABR3IWR8_9AGAR</name>
<dbReference type="Proteomes" id="UP001556367">
    <property type="component" value="Unassembled WGS sequence"/>
</dbReference>
<organism evidence="1 2">
    <name type="scientific">Hohenbuehelia grisea</name>
    <dbReference type="NCBI Taxonomy" id="104357"/>
    <lineage>
        <taxon>Eukaryota</taxon>
        <taxon>Fungi</taxon>
        <taxon>Dikarya</taxon>
        <taxon>Basidiomycota</taxon>
        <taxon>Agaricomycotina</taxon>
        <taxon>Agaricomycetes</taxon>
        <taxon>Agaricomycetidae</taxon>
        <taxon>Agaricales</taxon>
        <taxon>Pleurotineae</taxon>
        <taxon>Pleurotaceae</taxon>
        <taxon>Hohenbuehelia</taxon>
    </lineage>
</organism>
<protein>
    <submittedName>
        <fullName evidence="1">Uncharacterized protein</fullName>
    </submittedName>
</protein>
<reference evidence="2" key="1">
    <citation type="submission" date="2024-06" db="EMBL/GenBank/DDBJ databases">
        <title>Multi-omics analyses provide insights into the biosynthesis of the anticancer antibiotic pleurotin in Hohenbuehelia grisea.</title>
        <authorList>
            <person name="Weaver J.A."/>
            <person name="Alberti F."/>
        </authorList>
    </citation>
    <scope>NUCLEOTIDE SEQUENCE [LARGE SCALE GENOMIC DNA]</scope>
    <source>
        <strain evidence="2">T-177</strain>
    </source>
</reference>
<comment type="caution">
    <text evidence="1">The sequence shown here is derived from an EMBL/GenBank/DDBJ whole genome shotgun (WGS) entry which is preliminary data.</text>
</comment>
<evidence type="ECO:0000313" key="1">
    <source>
        <dbReference type="EMBL" id="KAL0947729.1"/>
    </source>
</evidence>
<accession>A0ABR3IWR8</accession>
<proteinExistence type="predicted"/>
<evidence type="ECO:0000313" key="2">
    <source>
        <dbReference type="Proteomes" id="UP001556367"/>
    </source>
</evidence>